<dbReference type="GO" id="GO:0019646">
    <property type="term" value="P:aerobic electron transport chain"/>
    <property type="evidence" value="ECO:0007669"/>
    <property type="project" value="TreeGrafter"/>
</dbReference>
<dbReference type="PANTHER" id="PTHR42913:SF3">
    <property type="entry name" value="64 KDA MITOCHONDRIAL NADH DEHYDROGENASE (EUROFUNG)"/>
    <property type="match status" value="1"/>
</dbReference>
<evidence type="ECO:0000313" key="9">
    <source>
        <dbReference type="Proteomes" id="UP000176650"/>
    </source>
</evidence>
<keyword evidence="5" id="KW-0560">Oxidoreductase</keyword>
<evidence type="ECO:0000259" key="7">
    <source>
        <dbReference type="Pfam" id="PF07992"/>
    </source>
</evidence>
<name>A0A1F5BU34_9BACT</name>
<accession>A0A1F5BU34</accession>
<dbReference type="AlphaFoldDB" id="A0A1F5BU34"/>
<dbReference type="InterPro" id="IPR051169">
    <property type="entry name" value="NADH-Q_oxidoreductase"/>
</dbReference>
<comment type="similarity">
    <text evidence="2">Belongs to the NADH dehydrogenase family.</text>
</comment>
<feature type="domain" description="FAD/NAD(P)-binding" evidence="7">
    <location>
        <begin position="11"/>
        <end position="347"/>
    </location>
</feature>
<dbReference type="EMBL" id="MEYS01000002">
    <property type="protein sequence ID" value="OGD34118.1"/>
    <property type="molecule type" value="Genomic_DNA"/>
</dbReference>
<dbReference type="PROSITE" id="PS51257">
    <property type="entry name" value="PROKAR_LIPOPROTEIN"/>
    <property type="match status" value="1"/>
</dbReference>
<keyword evidence="6" id="KW-0472">Membrane</keyword>
<dbReference type="Pfam" id="PF07992">
    <property type="entry name" value="Pyr_redox_2"/>
    <property type="match status" value="1"/>
</dbReference>
<dbReference type="Proteomes" id="UP000176650">
    <property type="component" value="Unassembled WGS sequence"/>
</dbReference>
<evidence type="ECO:0000256" key="4">
    <source>
        <dbReference type="ARBA" id="ARBA00022827"/>
    </source>
</evidence>
<protein>
    <recommendedName>
        <fullName evidence="7">FAD/NAD(P)-binding domain-containing protein</fullName>
    </recommendedName>
</protein>
<feature type="transmembrane region" description="Helical" evidence="6">
    <location>
        <begin position="12"/>
        <end position="29"/>
    </location>
</feature>
<comment type="cofactor">
    <cofactor evidence="1">
        <name>FAD</name>
        <dbReference type="ChEBI" id="CHEBI:57692"/>
    </cofactor>
</comment>
<sequence length="433" mass="48200">MDIQRIVLKKNIVVLGAGFGGIACVLRLEKLMRKYPAIRKTYNLVLVDKRNYHLYTPTLYDVATTAADDASSVSIKKAVATPTEEILERKNIQFVQGHILGTDIKEKKVLLDDAPALPYEYLVFALGSEAAHFNIPGIKEHAISLKWLDDAIHIRSTIRRKYEEKAEQGELAIVVGGGGPTGVEFSAELSGYIKELNLKFKKAVKLIVTIVEGSPTILPGFDLWTVTKAHKRLTALGIHLKTGCMVSRADDKAVFVKPSPDAAEEGIPYDSFIWSGGVQAVNVLSNGGVSVEKRGRMETDSYMTCISPDKHLDIAKNIFAIGDNACFYDPETHRPVAATARLAIEQGKVAAQNIFRDLLGKPRKAFTFWHYPYVIPLGGKYALAKIGPVHLEGLLAWAFHEFVELYYLWSITNDNWKALARWWRGLEIFSKND</sequence>
<dbReference type="STRING" id="1797298.A2988_01390"/>
<dbReference type="PRINTS" id="PR00411">
    <property type="entry name" value="PNDRDTASEI"/>
</dbReference>
<evidence type="ECO:0000256" key="2">
    <source>
        <dbReference type="ARBA" id="ARBA00005272"/>
    </source>
</evidence>
<keyword evidence="6" id="KW-0812">Transmembrane</keyword>
<dbReference type="InterPro" id="IPR036188">
    <property type="entry name" value="FAD/NAD-bd_sf"/>
</dbReference>
<gene>
    <name evidence="8" type="ORF">A2988_01390</name>
</gene>
<dbReference type="PANTHER" id="PTHR42913">
    <property type="entry name" value="APOPTOSIS-INDUCING FACTOR 1"/>
    <property type="match status" value="1"/>
</dbReference>
<evidence type="ECO:0000313" key="8">
    <source>
        <dbReference type="EMBL" id="OGD34118.1"/>
    </source>
</evidence>
<keyword evidence="3" id="KW-0285">Flavoprotein</keyword>
<evidence type="ECO:0000256" key="5">
    <source>
        <dbReference type="ARBA" id="ARBA00023002"/>
    </source>
</evidence>
<evidence type="ECO:0000256" key="6">
    <source>
        <dbReference type="SAM" id="Phobius"/>
    </source>
</evidence>
<organism evidence="8 9">
    <name type="scientific">Candidatus Azambacteria bacterium RIFCSPLOWO2_01_FULL_46_25</name>
    <dbReference type="NCBI Taxonomy" id="1797298"/>
    <lineage>
        <taxon>Bacteria</taxon>
        <taxon>Candidatus Azamiibacteriota</taxon>
    </lineage>
</organism>
<dbReference type="SUPFAM" id="SSF51905">
    <property type="entry name" value="FAD/NAD(P)-binding domain"/>
    <property type="match status" value="2"/>
</dbReference>
<dbReference type="GO" id="GO:0003955">
    <property type="term" value="F:NAD(P)H dehydrogenase (quinone) activity"/>
    <property type="evidence" value="ECO:0007669"/>
    <property type="project" value="TreeGrafter"/>
</dbReference>
<dbReference type="PRINTS" id="PR00368">
    <property type="entry name" value="FADPNR"/>
</dbReference>
<keyword evidence="6" id="KW-1133">Transmembrane helix</keyword>
<keyword evidence="4" id="KW-0274">FAD</keyword>
<reference evidence="8 9" key="1">
    <citation type="journal article" date="2016" name="Nat. Commun.">
        <title>Thousands of microbial genomes shed light on interconnected biogeochemical processes in an aquifer system.</title>
        <authorList>
            <person name="Anantharaman K."/>
            <person name="Brown C.T."/>
            <person name="Hug L.A."/>
            <person name="Sharon I."/>
            <person name="Castelle C.J."/>
            <person name="Probst A.J."/>
            <person name="Thomas B.C."/>
            <person name="Singh A."/>
            <person name="Wilkins M.J."/>
            <person name="Karaoz U."/>
            <person name="Brodie E.L."/>
            <person name="Williams K.H."/>
            <person name="Hubbard S.S."/>
            <person name="Banfield J.F."/>
        </authorList>
    </citation>
    <scope>NUCLEOTIDE SEQUENCE [LARGE SCALE GENOMIC DNA]</scope>
</reference>
<comment type="caution">
    <text evidence="8">The sequence shown here is derived from an EMBL/GenBank/DDBJ whole genome shotgun (WGS) entry which is preliminary data.</text>
</comment>
<dbReference type="Gene3D" id="3.50.50.100">
    <property type="match status" value="1"/>
</dbReference>
<proteinExistence type="inferred from homology"/>
<evidence type="ECO:0000256" key="1">
    <source>
        <dbReference type="ARBA" id="ARBA00001974"/>
    </source>
</evidence>
<dbReference type="InterPro" id="IPR023753">
    <property type="entry name" value="FAD/NAD-binding_dom"/>
</dbReference>
<evidence type="ECO:0000256" key="3">
    <source>
        <dbReference type="ARBA" id="ARBA00022630"/>
    </source>
</evidence>